<keyword evidence="8" id="KW-1185">Reference proteome</keyword>
<dbReference type="PANTHER" id="PTHR21152">
    <property type="entry name" value="AMINOTRANSFERASE CLASS V"/>
    <property type="match status" value="1"/>
</dbReference>
<dbReference type="InterPro" id="IPR000192">
    <property type="entry name" value="Aminotrans_V_dom"/>
</dbReference>
<dbReference type="Pfam" id="PF00266">
    <property type="entry name" value="Aminotran_5"/>
    <property type="match status" value="1"/>
</dbReference>
<dbReference type="PANTHER" id="PTHR21152:SF40">
    <property type="entry name" value="ALANINE--GLYOXYLATE AMINOTRANSFERASE"/>
    <property type="match status" value="1"/>
</dbReference>
<protein>
    <submittedName>
        <fullName evidence="7">Aminotransferase class V-fold PLP-dependent enzyme</fullName>
    </submittedName>
</protein>
<feature type="domain" description="Aminotransferase class V" evidence="6">
    <location>
        <begin position="37"/>
        <end position="338"/>
    </location>
</feature>
<feature type="binding site" evidence="4">
    <location>
        <position position="354"/>
    </location>
    <ligand>
        <name>substrate</name>
    </ligand>
</feature>
<dbReference type="PIRSF" id="PIRSF000524">
    <property type="entry name" value="SPT"/>
    <property type="match status" value="1"/>
</dbReference>
<dbReference type="InterPro" id="IPR024169">
    <property type="entry name" value="SP_NH2Trfase/AEP_transaminase"/>
</dbReference>
<dbReference type="EMBL" id="WUWG01000005">
    <property type="protein sequence ID" value="MXU66080.1"/>
    <property type="molecule type" value="Genomic_DNA"/>
</dbReference>
<evidence type="ECO:0000256" key="5">
    <source>
        <dbReference type="PIRSR" id="PIRSR000524-50"/>
    </source>
</evidence>
<evidence type="ECO:0000313" key="7">
    <source>
        <dbReference type="EMBL" id="MXU66080.1"/>
    </source>
</evidence>
<comment type="similarity">
    <text evidence="2">Belongs to the class-V pyridoxal-phosphate-dependent aminotransferase family.</text>
</comment>
<dbReference type="FunFam" id="3.90.1150.10:FF:000204">
    <property type="entry name" value="Hypothetical aminotransferase"/>
    <property type="match status" value="1"/>
</dbReference>
<dbReference type="RefSeq" id="WP_160855265.1">
    <property type="nucleotide sequence ID" value="NZ_WUWG01000005.1"/>
</dbReference>
<evidence type="ECO:0000256" key="2">
    <source>
        <dbReference type="ARBA" id="ARBA00009236"/>
    </source>
</evidence>
<reference evidence="7 8" key="1">
    <citation type="submission" date="2019-12" db="EMBL/GenBank/DDBJ databases">
        <title>Strain KN286 was isolated from seawater, which was collected from Caroline Seamount in the tropical western Pacific.</title>
        <authorList>
            <person name="Wang Q."/>
        </authorList>
    </citation>
    <scope>NUCLEOTIDE SEQUENCE [LARGE SCALE GENOMIC DNA]</scope>
    <source>
        <strain evidence="7 8">KN286</strain>
    </source>
</reference>
<keyword evidence="7" id="KW-0032">Aminotransferase</keyword>
<evidence type="ECO:0000256" key="4">
    <source>
        <dbReference type="PIRSR" id="PIRSR000524-1"/>
    </source>
</evidence>
<dbReference type="InterPro" id="IPR015421">
    <property type="entry name" value="PyrdxlP-dep_Trfase_major"/>
</dbReference>
<accession>A0A6B0TNA2</accession>
<dbReference type="SUPFAM" id="SSF53383">
    <property type="entry name" value="PLP-dependent transferases"/>
    <property type="match status" value="1"/>
</dbReference>
<name>A0A6B0TNA2_9RHOB</name>
<dbReference type="InterPro" id="IPR015424">
    <property type="entry name" value="PyrdxlP-dep_Trfase"/>
</dbReference>
<dbReference type="GO" id="GO:0019265">
    <property type="term" value="P:glycine biosynthetic process, by transamination of glyoxylate"/>
    <property type="evidence" value="ECO:0007669"/>
    <property type="project" value="TreeGrafter"/>
</dbReference>
<gene>
    <name evidence="7" type="ORF">GSH16_11535</name>
</gene>
<dbReference type="AlphaFoldDB" id="A0A6B0TNA2"/>
<keyword evidence="3 5" id="KW-0663">Pyridoxal phosphate</keyword>
<feature type="modified residue" description="N6-(pyridoxal phosphate)lysine" evidence="5">
    <location>
        <position position="198"/>
    </location>
</feature>
<evidence type="ECO:0000259" key="6">
    <source>
        <dbReference type="Pfam" id="PF00266"/>
    </source>
</evidence>
<dbReference type="Gene3D" id="3.90.1150.10">
    <property type="entry name" value="Aspartate Aminotransferase, domain 1"/>
    <property type="match status" value="1"/>
</dbReference>
<dbReference type="Gene3D" id="3.40.640.10">
    <property type="entry name" value="Type I PLP-dependent aspartate aminotransferase-like (Major domain)"/>
    <property type="match status" value="1"/>
</dbReference>
<comment type="caution">
    <text evidence="7">The sequence shown here is derived from an EMBL/GenBank/DDBJ whole genome shotgun (WGS) entry which is preliminary data.</text>
</comment>
<sequence>MSLSNGRDLRSIPGPSVIPDRVLNAMHRASPNIYEGELVDMADGIYADLRRLAGTAFHPVIYLSNGHGAWEASVSNLMEEGDHILVLTTGRFGAGWAEMAEAHGVIAECKDFGMDGHADPHWLEDRLRQPDAGRIKAILVVQTDTSTSVHNNIPALRAAIDAAGHDALFMVDCIASLGCARYEMDAWGVDVTIGASQKGLMVPPGLGLTFHNEKAERVQRAKKRHSAYWNWEPRVHGGMFYQKFAGTAPTHHLFGLRESLTMILHEEGLEHVWHRHRALQGAVGAAVTAWAADGPMRFNIADPAYRSPAVTTLHLDGVDASVLRRWCEEQSGLTLGVGLGFSNDRTMQGRSVFRIGHMGHLNPPMILGALATLDAGLKALAIPHGRGALDAAADAIAAAQIETAAAEVGRTG</sequence>
<evidence type="ECO:0000256" key="3">
    <source>
        <dbReference type="ARBA" id="ARBA00022898"/>
    </source>
</evidence>
<dbReference type="InterPro" id="IPR015422">
    <property type="entry name" value="PyrdxlP-dep_Trfase_small"/>
</dbReference>
<dbReference type="Proteomes" id="UP000436016">
    <property type="component" value="Unassembled WGS sequence"/>
</dbReference>
<evidence type="ECO:0000313" key="8">
    <source>
        <dbReference type="Proteomes" id="UP000436016"/>
    </source>
</evidence>
<dbReference type="GO" id="GO:0004760">
    <property type="term" value="F:L-serine-pyruvate transaminase activity"/>
    <property type="evidence" value="ECO:0007669"/>
    <property type="project" value="TreeGrafter"/>
</dbReference>
<organism evidence="7 8">
    <name type="scientific">Oceanomicrobium pacificus</name>
    <dbReference type="NCBI Taxonomy" id="2692916"/>
    <lineage>
        <taxon>Bacteria</taxon>
        <taxon>Pseudomonadati</taxon>
        <taxon>Pseudomonadota</taxon>
        <taxon>Alphaproteobacteria</taxon>
        <taxon>Rhodobacterales</taxon>
        <taxon>Paracoccaceae</taxon>
        <taxon>Oceanomicrobium</taxon>
    </lineage>
</organism>
<evidence type="ECO:0000256" key="1">
    <source>
        <dbReference type="ARBA" id="ARBA00001933"/>
    </source>
</evidence>
<proteinExistence type="inferred from homology"/>
<keyword evidence="7" id="KW-0808">Transferase</keyword>
<comment type="cofactor">
    <cofactor evidence="1 5">
        <name>pyridoxal 5'-phosphate</name>
        <dbReference type="ChEBI" id="CHEBI:597326"/>
    </cofactor>
</comment>
<dbReference type="GO" id="GO:0008453">
    <property type="term" value="F:alanine-glyoxylate transaminase activity"/>
    <property type="evidence" value="ECO:0007669"/>
    <property type="project" value="TreeGrafter"/>
</dbReference>